<organism evidence="3 4">
    <name type="scientific">Saccharothrix algeriensis</name>
    <dbReference type="NCBI Taxonomy" id="173560"/>
    <lineage>
        <taxon>Bacteria</taxon>
        <taxon>Bacillati</taxon>
        <taxon>Actinomycetota</taxon>
        <taxon>Actinomycetes</taxon>
        <taxon>Pseudonocardiales</taxon>
        <taxon>Pseudonocardiaceae</taxon>
        <taxon>Saccharothrix</taxon>
    </lineage>
</organism>
<evidence type="ECO:0000313" key="5">
    <source>
        <dbReference type="Proteomes" id="UP001195724"/>
    </source>
</evidence>
<dbReference type="Gene3D" id="2.40.50.100">
    <property type="match status" value="1"/>
</dbReference>
<feature type="domain" description="Lipoyl-binding" evidence="1">
    <location>
        <begin position="10"/>
        <end position="66"/>
    </location>
</feature>
<dbReference type="EMBL" id="CP072788">
    <property type="protein sequence ID" value="QTR03969.1"/>
    <property type="molecule type" value="Genomic_DNA"/>
</dbReference>
<evidence type="ECO:0000313" key="4">
    <source>
        <dbReference type="Proteomes" id="UP000671828"/>
    </source>
</evidence>
<keyword evidence="5" id="KW-1185">Reference proteome</keyword>
<reference evidence="2 5" key="1">
    <citation type="submission" date="2021-01" db="EMBL/GenBank/DDBJ databases">
        <title>Sequencing the genomes of 1000 actinobacteria strains.</title>
        <authorList>
            <person name="Klenk H.-P."/>
        </authorList>
    </citation>
    <scope>NUCLEOTIDE SEQUENCE [LARGE SCALE GENOMIC DNA]</scope>
    <source>
        <strain evidence="2 5">DSM 44581</strain>
    </source>
</reference>
<dbReference type="Pfam" id="PF00364">
    <property type="entry name" value="Biotin_lipoyl"/>
    <property type="match status" value="1"/>
</dbReference>
<dbReference type="CDD" id="cd06850">
    <property type="entry name" value="biotinyl_domain"/>
    <property type="match status" value="1"/>
</dbReference>
<evidence type="ECO:0000313" key="3">
    <source>
        <dbReference type="EMBL" id="QTR03969.1"/>
    </source>
</evidence>
<dbReference type="AlphaFoldDB" id="A0A8T8I002"/>
<accession>A0A8T8I002</accession>
<dbReference type="SUPFAM" id="SSF51230">
    <property type="entry name" value="Single hybrid motif"/>
    <property type="match status" value="1"/>
</dbReference>
<proteinExistence type="predicted"/>
<reference evidence="3" key="2">
    <citation type="submission" date="2021-04" db="EMBL/GenBank/DDBJ databases">
        <title>Saccharothrix algeriensis WGS.</title>
        <authorList>
            <person name="Stuskova K."/>
            <person name="Hakalova E."/>
            <person name="Tebbal A.B."/>
            <person name="Eichmeier A."/>
        </authorList>
    </citation>
    <scope>NUCLEOTIDE SEQUENCE</scope>
    <source>
        <strain evidence="3">NRRL B-24137</strain>
    </source>
</reference>
<evidence type="ECO:0000259" key="1">
    <source>
        <dbReference type="Pfam" id="PF00364"/>
    </source>
</evidence>
<gene>
    <name evidence="3" type="ORF">J7S33_02825</name>
    <name evidence="2" type="ORF">JOE68_000535</name>
</gene>
<protein>
    <submittedName>
        <fullName evidence="3">Biotin carboxyl carrier domain-containing protein</fullName>
    </submittedName>
    <submittedName>
        <fullName evidence="2">Biotin carboxyl carrier protein</fullName>
    </submittedName>
</protein>
<name>A0A8T8I002_9PSEU</name>
<dbReference type="Proteomes" id="UP000671828">
    <property type="component" value="Chromosome"/>
</dbReference>
<dbReference type="Proteomes" id="UP001195724">
    <property type="component" value="Unassembled WGS sequence"/>
</dbReference>
<dbReference type="InterPro" id="IPR000089">
    <property type="entry name" value="Biotin_lipoyl"/>
</dbReference>
<dbReference type="EMBL" id="JAFBCL010000001">
    <property type="protein sequence ID" value="MBM7809670.1"/>
    <property type="molecule type" value="Genomic_DNA"/>
</dbReference>
<dbReference type="InterPro" id="IPR011053">
    <property type="entry name" value="Single_hybrid_motif"/>
</dbReference>
<evidence type="ECO:0000313" key="2">
    <source>
        <dbReference type="EMBL" id="MBM7809670.1"/>
    </source>
</evidence>
<sequence>MFHRRPAPGEPPFVHVGDRVATGAEVGLVEAMKTFTPVVADRAGVIRAVHVEDARVVEYGQALFDLEPEPTAGWGAS</sequence>